<dbReference type="Pfam" id="PF01112">
    <property type="entry name" value="Asparaginase_2"/>
    <property type="match status" value="1"/>
</dbReference>
<evidence type="ECO:0000256" key="3">
    <source>
        <dbReference type="ARBA" id="ARBA00022670"/>
    </source>
</evidence>
<feature type="site" description="Cleavage; by autolysis" evidence="9">
    <location>
        <begin position="179"/>
        <end position="180"/>
    </location>
</feature>
<dbReference type="InterPro" id="IPR029055">
    <property type="entry name" value="Ntn_hydrolases_N"/>
</dbReference>
<dbReference type="FunFam" id="3.60.20.30:FF:000001">
    <property type="entry name" value="Isoaspartyl peptidase/L-asparaginase"/>
    <property type="match status" value="1"/>
</dbReference>
<dbReference type="OrthoDB" id="2262349at2759"/>
<keyword evidence="10" id="KW-1185">Reference proteome</keyword>
<dbReference type="Gene3D" id="3.60.20.30">
    <property type="entry name" value="(Glycosyl)asparaginase"/>
    <property type="match status" value="1"/>
</dbReference>
<feature type="active site" description="Nucleophile" evidence="7">
    <location>
        <position position="180"/>
    </location>
</feature>
<evidence type="ECO:0000313" key="10">
    <source>
        <dbReference type="Proteomes" id="UP000694845"/>
    </source>
</evidence>
<feature type="binding site" evidence="8">
    <location>
        <begin position="231"/>
        <end position="234"/>
    </location>
    <ligand>
        <name>substrate</name>
    </ligand>
</feature>
<comment type="catalytic activity">
    <reaction evidence="6">
        <text>L-asparagine + H2O = L-aspartate + NH4(+)</text>
        <dbReference type="Rhea" id="RHEA:21016"/>
        <dbReference type="ChEBI" id="CHEBI:15377"/>
        <dbReference type="ChEBI" id="CHEBI:28938"/>
        <dbReference type="ChEBI" id="CHEBI:29991"/>
        <dbReference type="ChEBI" id="CHEBI:58048"/>
        <dbReference type="EC" id="3.5.1.1"/>
    </reaction>
</comment>
<evidence type="ECO:0000256" key="2">
    <source>
        <dbReference type="ARBA" id="ARBA00010872"/>
    </source>
</evidence>
<comment type="catalytic activity">
    <reaction evidence="1">
        <text>Cleavage of a beta-linked Asp residue from the N-terminus of a polypeptide.</text>
        <dbReference type="EC" id="3.4.19.5"/>
    </reaction>
</comment>
<dbReference type="RefSeq" id="XP_022083116.1">
    <property type="nucleotide sequence ID" value="XM_022227424.1"/>
</dbReference>
<dbReference type="RefSeq" id="XP_022083117.1">
    <property type="nucleotide sequence ID" value="XM_022227425.1"/>
</dbReference>
<protein>
    <submittedName>
        <fullName evidence="11 12">Isoaspartyl peptidase/L-asparaginase-like isoform X2</fullName>
    </submittedName>
</protein>
<evidence type="ECO:0000313" key="11">
    <source>
        <dbReference type="RefSeq" id="XP_022083116.1"/>
    </source>
</evidence>
<evidence type="ECO:0000256" key="6">
    <source>
        <dbReference type="ARBA" id="ARBA00049366"/>
    </source>
</evidence>
<dbReference type="Proteomes" id="UP000694845">
    <property type="component" value="Unplaced"/>
</dbReference>
<dbReference type="InterPro" id="IPR000246">
    <property type="entry name" value="Peptidase_T2"/>
</dbReference>
<evidence type="ECO:0000313" key="12">
    <source>
        <dbReference type="RefSeq" id="XP_022083117.1"/>
    </source>
</evidence>
<dbReference type="CDD" id="cd04702">
    <property type="entry name" value="ASRGL1_like"/>
    <property type="match status" value="1"/>
</dbReference>
<dbReference type="GeneID" id="110975190"/>
<dbReference type="GO" id="GO:0006508">
    <property type="term" value="P:proteolysis"/>
    <property type="evidence" value="ECO:0007669"/>
    <property type="project" value="UniProtKB-KW"/>
</dbReference>
<proteinExistence type="inferred from homology"/>
<evidence type="ECO:0000256" key="8">
    <source>
        <dbReference type="PIRSR" id="PIRSR600246-2"/>
    </source>
</evidence>
<organism evidence="10 12">
    <name type="scientific">Acanthaster planci</name>
    <name type="common">Crown-of-thorns starfish</name>
    <dbReference type="NCBI Taxonomy" id="133434"/>
    <lineage>
        <taxon>Eukaryota</taxon>
        <taxon>Metazoa</taxon>
        <taxon>Echinodermata</taxon>
        <taxon>Eleutherozoa</taxon>
        <taxon>Asterozoa</taxon>
        <taxon>Asteroidea</taxon>
        <taxon>Valvatacea</taxon>
        <taxon>Valvatida</taxon>
        <taxon>Acanthasteridae</taxon>
        <taxon>Acanthaster</taxon>
    </lineage>
</organism>
<comment type="similarity">
    <text evidence="2">Belongs to the Ntn-hydrolase family.</text>
</comment>
<dbReference type="PANTHER" id="PTHR10188">
    <property type="entry name" value="L-ASPARAGINASE"/>
    <property type="match status" value="1"/>
</dbReference>
<dbReference type="AlphaFoldDB" id="A0A8B7XSE3"/>
<name>A0A8B7XSE3_ACAPL</name>
<keyword evidence="5" id="KW-0068">Autocatalytic cleavage</keyword>
<dbReference type="GO" id="GO:0033345">
    <property type="term" value="P:L-asparagine catabolic process via L-aspartate"/>
    <property type="evidence" value="ECO:0007669"/>
    <property type="project" value="TreeGrafter"/>
</dbReference>
<dbReference type="PANTHER" id="PTHR10188:SF41">
    <property type="entry name" value="ISOASPARTYL PEPTIDASE_L-ASPARAGINASE"/>
    <property type="match status" value="1"/>
</dbReference>
<evidence type="ECO:0000256" key="1">
    <source>
        <dbReference type="ARBA" id="ARBA00000306"/>
    </source>
</evidence>
<gene>
    <name evidence="11 12" type="primary">LOC110975190</name>
</gene>
<keyword evidence="4" id="KW-0378">Hydrolase</keyword>
<evidence type="ECO:0000256" key="7">
    <source>
        <dbReference type="PIRSR" id="PIRSR600246-1"/>
    </source>
</evidence>
<dbReference type="GO" id="GO:0005737">
    <property type="term" value="C:cytoplasm"/>
    <property type="evidence" value="ECO:0007669"/>
    <property type="project" value="TreeGrafter"/>
</dbReference>
<feature type="binding site" evidence="8">
    <location>
        <begin position="208"/>
        <end position="211"/>
    </location>
    <ligand>
        <name>substrate</name>
    </ligand>
</feature>
<evidence type="ECO:0000256" key="5">
    <source>
        <dbReference type="ARBA" id="ARBA00022813"/>
    </source>
</evidence>
<accession>A0A8B7XSE3</accession>
<evidence type="ECO:0000256" key="4">
    <source>
        <dbReference type="ARBA" id="ARBA00022801"/>
    </source>
</evidence>
<dbReference type="InterPro" id="IPR033844">
    <property type="entry name" value="ASRGL1_meta"/>
</dbReference>
<evidence type="ECO:0000256" key="9">
    <source>
        <dbReference type="PIRSR" id="PIRSR600246-3"/>
    </source>
</evidence>
<dbReference type="SUPFAM" id="SSF56235">
    <property type="entry name" value="N-terminal nucleophile aminohydrolases (Ntn hydrolases)"/>
    <property type="match status" value="1"/>
</dbReference>
<sequence>MMAPSPTLVIHGGAGALSHTGYVDVDGLKSGIQQAARLGYRHLVGQTSSAIDAVEAAVCSLEDNPLFNAGRGSVLTVEGSVEMDAIIMEGRDLQTGGVICVHNIKNPVSLARLVMEKTEHILLAGEGANKFAREMGLAELPSEEFITESRCKALKNHANFQSAVKRLYKDRELGIDDHDTVGAVAVDAHGNVAAATSTGGITAQMIGRVGDSPLIGSGAYCDNAVGAASTTGHGEAIAKVTLARNVVFYMEQGSSPQDALEKALTVMKGRLNSQGGAIAVSKNGDIGHYFNTEGMIWASVQNGQLHYGVFPGEDLVTMY</sequence>
<dbReference type="GO" id="GO:0004067">
    <property type="term" value="F:asparaginase activity"/>
    <property type="evidence" value="ECO:0007669"/>
    <property type="project" value="UniProtKB-EC"/>
</dbReference>
<reference evidence="11 12" key="1">
    <citation type="submission" date="2025-04" db="UniProtKB">
        <authorList>
            <consortium name="RefSeq"/>
        </authorList>
    </citation>
    <scope>IDENTIFICATION</scope>
</reference>
<keyword evidence="3" id="KW-0645">Protease</keyword>
<dbReference type="GO" id="GO:0008798">
    <property type="term" value="F:beta-aspartyl-peptidase activity"/>
    <property type="evidence" value="ECO:0007669"/>
    <property type="project" value="UniProtKB-EC"/>
</dbReference>